<dbReference type="FunFam" id="3.30.70.330:FF:001013">
    <property type="entry name" value="TIA-1/TIAL RNA binding protein homolog"/>
    <property type="match status" value="1"/>
</dbReference>
<dbReference type="AlphaFoldDB" id="A0A1I7YP63"/>
<feature type="domain" description="RRM" evidence="4">
    <location>
        <begin position="150"/>
        <end position="228"/>
    </location>
</feature>
<evidence type="ECO:0000313" key="5">
    <source>
        <dbReference type="Proteomes" id="UP000095287"/>
    </source>
</evidence>
<dbReference type="InterPro" id="IPR035979">
    <property type="entry name" value="RBD_domain_sf"/>
</dbReference>
<proteinExistence type="predicted"/>
<sequence length="370" mass="39821">MLTLAMPPTGNAPHTPCSSGVSAHQMAPAATTLLPQYLPPSGVSGPASTTGASQSTVSSVCSTPVTVVTPSFGLQQSFPPTTGFLAPPTSSAGISLNPNGSLFEGVPIFLVPQTGIDAGTVSLAAIHRAADSQYTPPQPVPLKVDTSKHFHVFVGDLSPEVDAEILRSAFLKFGEVSDAKIIRDAQTMKSKGYGFVSFPEKACAEIAIQGMQGQMIGRRAVRTNWAQRRPSEETAEKTYEQIYHSAKEDNTTVYVGNVHVTVTSEDIEEQFKQYGTVKEIRVFKQQGYAFVRFAAKNEAARAILKMNGAQLGCQTVKCSWGRTQEKTLPQTPIGLLNLAAINAVQPANVNPWAQLCQPYFNQIVYPQWHP</sequence>
<dbReference type="PROSITE" id="PS50102">
    <property type="entry name" value="RRM"/>
    <property type="match status" value="2"/>
</dbReference>
<evidence type="ECO:0000256" key="1">
    <source>
        <dbReference type="ARBA" id="ARBA00022884"/>
    </source>
</evidence>
<feature type="region of interest" description="Disordered" evidence="3">
    <location>
        <begin position="1"/>
        <end position="22"/>
    </location>
</feature>
<dbReference type="InterPro" id="IPR000504">
    <property type="entry name" value="RRM_dom"/>
</dbReference>
<dbReference type="CDD" id="cd12353">
    <property type="entry name" value="RRM2_TIA1_like"/>
    <property type="match status" value="1"/>
</dbReference>
<dbReference type="Gene3D" id="3.30.70.330">
    <property type="match status" value="2"/>
</dbReference>
<protein>
    <submittedName>
        <fullName evidence="6">Nucleolysin TIA-1</fullName>
    </submittedName>
</protein>
<dbReference type="PANTHER" id="PTHR23189">
    <property type="entry name" value="RNA RECOGNITION MOTIF-CONTAINING"/>
    <property type="match status" value="1"/>
</dbReference>
<keyword evidence="1 2" id="KW-0694">RNA-binding</keyword>
<dbReference type="Proteomes" id="UP000095287">
    <property type="component" value="Unplaced"/>
</dbReference>
<dbReference type="InterPro" id="IPR012677">
    <property type="entry name" value="Nucleotide-bd_a/b_plait_sf"/>
</dbReference>
<evidence type="ECO:0000313" key="6">
    <source>
        <dbReference type="WBParaSite" id="L893_g18077.t1"/>
    </source>
</evidence>
<feature type="domain" description="RRM" evidence="4">
    <location>
        <begin position="251"/>
        <end position="323"/>
    </location>
</feature>
<dbReference type="SMART" id="SM00360">
    <property type="entry name" value="RRM"/>
    <property type="match status" value="2"/>
</dbReference>
<organism evidence="5 6">
    <name type="scientific">Steinernema glaseri</name>
    <dbReference type="NCBI Taxonomy" id="37863"/>
    <lineage>
        <taxon>Eukaryota</taxon>
        <taxon>Metazoa</taxon>
        <taxon>Ecdysozoa</taxon>
        <taxon>Nematoda</taxon>
        <taxon>Chromadorea</taxon>
        <taxon>Rhabditida</taxon>
        <taxon>Tylenchina</taxon>
        <taxon>Panagrolaimomorpha</taxon>
        <taxon>Strongyloidoidea</taxon>
        <taxon>Steinernematidae</taxon>
        <taxon>Steinernema</taxon>
    </lineage>
</organism>
<dbReference type="SUPFAM" id="SSF54928">
    <property type="entry name" value="RNA-binding domain, RBD"/>
    <property type="match status" value="2"/>
</dbReference>
<dbReference type="InterPro" id="IPR003954">
    <property type="entry name" value="RRM_euk-type"/>
</dbReference>
<evidence type="ECO:0000259" key="4">
    <source>
        <dbReference type="PROSITE" id="PS50102"/>
    </source>
</evidence>
<accession>A0A1I7YP63</accession>
<evidence type="ECO:0000256" key="2">
    <source>
        <dbReference type="PROSITE-ProRule" id="PRU00176"/>
    </source>
</evidence>
<dbReference type="Pfam" id="PF00076">
    <property type="entry name" value="RRM_1"/>
    <property type="match status" value="2"/>
</dbReference>
<name>A0A1I7YP63_9BILA</name>
<dbReference type="SMART" id="SM00361">
    <property type="entry name" value="RRM_1"/>
    <property type="match status" value="1"/>
</dbReference>
<keyword evidence="5" id="KW-1185">Reference proteome</keyword>
<evidence type="ECO:0000256" key="3">
    <source>
        <dbReference type="SAM" id="MobiDB-lite"/>
    </source>
</evidence>
<reference evidence="6" key="1">
    <citation type="submission" date="2016-11" db="UniProtKB">
        <authorList>
            <consortium name="WormBaseParasite"/>
        </authorList>
    </citation>
    <scope>IDENTIFICATION</scope>
</reference>
<dbReference type="GO" id="GO:0003723">
    <property type="term" value="F:RNA binding"/>
    <property type="evidence" value="ECO:0007669"/>
    <property type="project" value="UniProtKB-UniRule"/>
</dbReference>
<dbReference type="WBParaSite" id="L893_g18077.t1">
    <property type="protein sequence ID" value="L893_g18077.t1"/>
    <property type="gene ID" value="L893_g18077"/>
</dbReference>